<evidence type="ECO:0000313" key="2">
    <source>
        <dbReference type="Proteomes" id="UP000203768"/>
    </source>
</evidence>
<dbReference type="OrthoDB" id="4896at10239"/>
<organism evidence="1 2">
    <name type="scientific">Hemileuca sp. nucleopolyhedrovirus</name>
    <dbReference type="NCBI Taxonomy" id="1367203"/>
    <lineage>
        <taxon>Viruses</taxon>
        <taxon>Viruses incertae sedis</taxon>
        <taxon>Naldaviricetes</taxon>
        <taxon>Lefavirales</taxon>
        <taxon>Baculoviridae</taxon>
        <taxon>Alphabaculovirus</taxon>
        <taxon>Alphabaculovirus heleucae</taxon>
        <taxon>Hemileuca species nucleopolyhedrovirus</taxon>
    </lineage>
</organism>
<dbReference type="KEGG" id="vg:16489412"/>
<evidence type="ECO:0000313" key="1">
    <source>
        <dbReference type="EMBL" id="AGR56762.1"/>
    </source>
</evidence>
<protein>
    <submittedName>
        <fullName evidence="1">p49</fullName>
    </submittedName>
</protein>
<proteinExistence type="predicted"/>
<reference evidence="1 2" key="1">
    <citation type="journal article" date="2013" name="Virus Genes">
        <title>The genome of a baculovirus isolated from Hemileuca sp. encodes a serpin ortholog.</title>
        <authorList>
            <person name="Rohrmann G.F."/>
            <person name="Erlandson M.A."/>
            <person name="Theilmann D.A."/>
        </authorList>
    </citation>
    <scope>NUCLEOTIDE SEQUENCE [LARGE SCALE GENOMIC DNA]</scope>
</reference>
<dbReference type="EMBL" id="KF158713">
    <property type="protein sequence ID" value="AGR56762.1"/>
    <property type="molecule type" value="Genomic_DNA"/>
</dbReference>
<keyword evidence="2" id="KW-1185">Reference proteome</keyword>
<dbReference type="Proteomes" id="UP000203768">
    <property type="component" value="Segment"/>
</dbReference>
<sequence length="489" mass="58173">MSVLNEKYSLEPRQYKYLFLATYFQLTDYEHISVEAKPFIGQYLKNNFDKLDENVLIRYLSYMESMKVRNLVADRNVDMFKYIKPQFKFTCSKNNLDILRFDDKVYIQYETPIYATNMFVADPSKFRVLMYKEFSQVFNERHFVNNSDTYCLINGTVGYVFEDAYLDWCGVRMCSASNKTVNESKRPFRLYLVGDVMARHFTENNIIFENTDDFKLKNFHKGLPLFRNNYRVINSKKFVTKKPNKVFDEIRTELNTHSAYVKLIQRDYIYDAEFNDDLLELLNDYMTETALYKFITKFNENDNMLQQQQTQRYNVYNEIVVDRYAANRYRKLNIKIDAITRFPSLRGDQPSHIMIHPDMIQIKGTLNAFYVPKIRIFVILANNSLFGSTEMLEFSPDLIQYTHNSPPKRLQKDTFIVNKTQKLYLTKFIFADTVPAYLLIRGDYESSFKSLNELKNTWVQNTLLKILITPDFVDRSLELADYNLRNNNI</sequence>
<dbReference type="Pfam" id="PF04913">
    <property type="entry name" value="Baculo_Y142"/>
    <property type="match status" value="1"/>
</dbReference>
<dbReference type="RefSeq" id="YP_008378226.1">
    <property type="nucleotide sequence ID" value="NC_021923.1"/>
</dbReference>
<dbReference type="GeneID" id="16489412"/>
<gene>
    <name evidence="1" type="ORF">Hesp010</name>
</gene>
<accession>S5N942</accession>
<name>S5N942_9ABAC</name>
<dbReference type="InterPro" id="IPR006997">
    <property type="entry name" value="Baculo_Y142"/>
</dbReference>